<dbReference type="OMA" id="IKFHEVI"/>
<keyword evidence="9" id="KW-1185">Reference proteome</keyword>
<gene>
    <name evidence="8" type="primary">LOC100831116</name>
    <name evidence="7" type="ORF">BRADI_2g00730v3</name>
</gene>
<dbReference type="InterPro" id="IPR011598">
    <property type="entry name" value="bHLH_dom"/>
</dbReference>
<dbReference type="FunCoup" id="I1HB72">
    <property type="interactions" value="117"/>
</dbReference>
<evidence type="ECO:0000256" key="1">
    <source>
        <dbReference type="ARBA" id="ARBA00005510"/>
    </source>
</evidence>
<evidence type="ECO:0000256" key="2">
    <source>
        <dbReference type="ARBA" id="ARBA00023015"/>
    </source>
</evidence>
<dbReference type="HOGENOM" id="CLU_083174_0_0_1"/>
<dbReference type="GeneID" id="100831116"/>
<evidence type="ECO:0000313" key="9">
    <source>
        <dbReference type="Proteomes" id="UP000008810"/>
    </source>
</evidence>
<feature type="region of interest" description="Disordered" evidence="5">
    <location>
        <begin position="1"/>
        <end position="35"/>
    </location>
</feature>
<organism evidence="8">
    <name type="scientific">Brachypodium distachyon</name>
    <name type="common">Purple false brome</name>
    <name type="synonym">Trachynia distachya</name>
    <dbReference type="NCBI Taxonomy" id="15368"/>
    <lineage>
        <taxon>Eukaryota</taxon>
        <taxon>Viridiplantae</taxon>
        <taxon>Streptophyta</taxon>
        <taxon>Embryophyta</taxon>
        <taxon>Tracheophyta</taxon>
        <taxon>Spermatophyta</taxon>
        <taxon>Magnoliopsida</taxon>
        <taxon>Liliopsida</taxon>
        <taxon>Poales</taxon>
        <taxon>Poaceae</taxon>
        <taxon>BOP clade</taxon>
        <taxon>Pooideae</taxon>
        <taxon>Stipodae</taxon>
        <taxon>Brachypodieae</taxon>
        <taxon>Brachypodium</taxon>
    </lineage>
</organism>
<dbReference type="RefSeq" id="XP_003565226.1">
    <property type="nucleotide sequence ID" value="XM_003565178.4"/>
</dbReference>
<evidence type="ECO:0000313" key="7">
    <source>
        <dbReference type="EMBL" id="KQK02310.1"/>
    </source>
</evidence>
<comment type="similarity">
    <text evidence="1">Belongs to the bHLH protein family.</text>
</comment>
<dbReference type="GO" id="GO:0090575">
    <property type="term" value="C:RNA polymerase II transcription regulator complex"/>
    <property type="evidence" value="ECO:0000318"/>
    <property type="project" value="GO_Central"/>
</dbReference>
<dbReference type="PROSITE" id="PS50888">
    <property type="entry name" value="BHLH"/>
    <property type="match status" value="1"/>
</dbReference>
<dbReference type="EnsemblPlants" id="KQK02310">
    <property type="protein sequence ID" value="KQK02310"/>
    <property type="gene ID" value="BRADI_2g00730v3"/>
</dbReference>
<dbReference type="GO" id="GO:0046983">
    <property type="term" value="F:protein dimerization activity"/>
    <property type="evidence" value="ECO:0007669"/>
    <property type="project" value="InterPro"/>
</dbReference>
<proteinExistence type="inferred from homology"/>
<dbReference type="eggNOG" id="ENOG502RYG4">
    <property type="taxonomic scope" value="Eukaryota"/>
</dbReference>
<keyword evidence="3" id="KW-0804">Transcription</keyword>
<dbReference type="KEGG" id="bdi:100831116"/>
<accession>I1HB72</accession>
<dbReference type="SMART" id="SM00353">
    <property type="entry name" value="HLH"/>
    <property type="match status" value="1"/>
</dbReference>
<dbReference type="InterPro" id="IPR036638">
    <property type="entry name" value="HLH_DNA-bd_sf"/>
</dbReference>
<evidence type="ECO:0000256" key="3">
    <source>
        <dbReference type="ARBA" id="ARBA00023163"/>
    </source>
</evidence>
<dbReference type="PANTHER" id="PTHR13935:SF52">
    <property type="entry name" value="OS01G0108400 PROTEIN"/>
    <property type="match status" value="1"/>
</dbReference>
<feature type="compositionally biased region" description="Basic residues" evidence="5">
    <location>
        <begin position="7"/>
        <end position="17"/>
    </location>
</feature>
<dbReference type="Proteomes" id="UP000008810">
    <property type="component" value="Chromosome 2"/>
</dbReference>
<name>I1HB72_BRADI</name>
<evidence type="ECO:0000256" key="4">
    <source>
        <dbReference type="SAM" id="Coils"/>
    </source>
</evidence>
<dbReference type="ExpressionAtlas" id="I1HB72">
    <property type="expression patterns" value="baseline"/>
</dbReference>
<feature type="coiled-coil region" evidence="4">
    <location>
        <begin position="68"/>
        <end position="95"/>
    </location>
</feature>
<reference evidence="7" key="2">
    <citation type="submission" date="2017-06" db="EMBL/GenBank/DDBJ databases">
        <title>WGS assembly of Brachypodium distachyon.</title>
        <authorList>
            <consortium name="The International Brachypodium Initiative"/>
            <person name="Lucas S."/>
            <person name="Harmon-Smith M."/>
            <person name="Lail K."/>
            <person name="Tice H."/>
            <person name="Grimwood J."/>
            <person name="Bruce D."/>
            <person name="Barry K."/>
            <person name="Shu S."/>
            <person name="Lindquist E."/>
            <person name="Wang M."/>
            <person name="Pitluck S."/>
            <person name="Vogel J.P."/>
            <person name="Garvin D.F."/>
            <person name="Mockler T.C."/>
            <person name="Schmutz J."/>
            <person name="Rokhsar D."/>
            <person name="Bevan M.W."/>
        </authorList>
    </citation>
    <scope>NUCLEOTIDE SEQUENCE</scope>
    <source>
        <strain evidence="7">Bd21</strain>
    </source>
</reference>
<dbReference type="Gramene" id="KQK02310">
    <property type="protein sequence ID" value="KQK02310"/>
    <property type="gene ID" value="BRADI_2g00730v3"/>
</dbReference>
<dbReference type="GO" id="GO:0000977">
    <property type="term" value="F:RNA polymerase II transcription regulatory region sequence-specific DNA binding"/>
    <property type="evidence" value="ECO:0000318"/>
    <property type="project" value="GO_Central"/>
</dbReference>
<dbReference type="SUPFAM" id="SSF47459">
    <property type="entry name" value="HLH, helix-loop-helix DNA-binding domain"/>
    <property type="match status" value="1"/>
</dbReference>
<dbReference type="STRING" id="15368.I1HB72"/>
<dbReference type="InterPro" id="IPR015660">
    <property type="entry name" value="MASH1/Ascl1a-like"/>
</dbReference>
<dbReference type="Pfam" id="PF00010">
    <property type="entry name" value="HLH"/>
    <property type="match status" value="1"/>
</dbReference>
<dbReference type="PANTHER" id="PTHR13935">
    <property type="entry name" value="ACHAETE-SCUTE TRANSCRIPTION FACTOR-RELATED"/>
    <property type="match status" value="1"/>
</dbReference>
<dbReference type="GO" id="GO:0000981">
    <property type="term" value="F:DNA-binding transcription factor activity, RNA polymerase II-specific"/>
    <property type="evidence" value="ECO:0000318"/>
    <property type="project" value="GO_Central"/>
</dbReference>
<dbReference type="GO" id="GO:0006357">
    <property type="term" value="P:regulation of transcription by RNA polymerase II"/>
    <property type="evidence" value="ECO:0000318"/>
    <property type="project" value="GO_Central"/>
</dbReference>
<sequence>MEEVKGNKGKGVRRSRAKSTGGMTAAAERKEIERERRQHMKGLCLKLASLIPKENYSSTDTMTQLDSLDEAASYIKKLKDRVDELQQKKSSAQAIASLRSGVGQSSKMGVFSELEVEKAGERLSASVPVVQVRHHDDSSMDVVLLCSAKRPIKFHEVITILEEEGAEVVNANYSISGDKVFYTIHCRAFSSRIGIEVSRVSERLSILMKFVN</sequence>
<reference evidence="8" key="3">
    <citation type="submission" date="2018-08" db="UniProtKB">
        <authorList>
            <consortium name="EnsemblPlants"/>
        </authorList>
    </citation>
    <scope>IDENTIFICATION</scope>
    <source>
        <strain evidence="8">cv. Bd21</strain>
    </source>
</reference>
<keyword evidence="4" id="KW-0175">Coiled coil</keyword>
<dbReference type="EMBL" id="CM000881">
    <property type="protein sequence ID" value="KQK02310.1"/>
    <property type="molecule type" value="Genomic_DNA"/>
</dbReference>
<evidence type="ECO:0000313" key="8">
    <source>
        <dbReference type="EnsemblPlants" id="KQK02310"/>
    </source>
</evidence>
<dbReference type="AlphaFoldDB" id="I1HB72"/>
<evidence type="ECO:0000256" key="5">
    <source>
        <dbReference type="SAM" id="MobiDB-lite"/>
    </source>
</evidence>
<feature type="domain" description="BHLH" evidence="6">
    <location>
        <begin position="24"/>
        <end position="78"/>
    </location>
</feature>
<dbReference type="OrthoDB" id="689007at2759"/>
<evidence type="ECO:0000259" key="6">
    <source>
        <dbReference type="PROSITE" id="PS50888"/>
    </source>
</evidence>
<dbReference type="Gene3D" id="4.10.280.10">
    <property type="entry name" value="Helix-loop-helix DNA-binding domain"/>
    <property type="match status" value="1"/>
</dbReference>
<dbReference type="FunFam" id="4.10.280.10:FF:000117">
    <property type="entry name" value="Os01g0108400 protein"/>
    <property type="match status" value="1"/>
</dbReference>
<protein>
    <recommendedName>
        <fullName evidence="6">BHLH domain-containing protein</fullName>
    </recommendedName>
</protein>
<reference evidence="7 8" key="1">
    <citation type="journal article" date="2010" name="Nature">
        <title>Genome sequencing and analysis of the model grass Brachypodium distachyon.</title>
        <authorList>
            <consortium name="International Brachypodium Initiative"/>
        </authorList>
    </citation>
    <scope>NUCLEOTIDE SEQUENCE [LARGE SCALE GENOMIC DNA]</scope>
    <source>
        <strain evidence="7 8">Bd21</strain>
    </source>
</reference>
<keyword evidence="2" id="KW-0805">Transcription regulation</keyword>